<evidence type="ECO:0000313" key="1">
    <source>
        <dbReference type="EMBL" id="BBO70310.1"/>
    </source>
</evidence>
<dbReference type="RefSeq" id="WP_155318269.1">
    <property type="nucleotide sequence ID" value="NZ_AP021874.1"/>
</dbReference>
<dbReference type="AlphaFoldDB" id="A0A5K7YPP2"/>
<organism evidence="1 2">
    <name type="scientific">Desulfosarcina alkanivorans</name>
    <dbReference type="NCBI Taxonomy" id="571177"/>
    <lineage>
        <taxon>Bacteria</taxon>
        <taxon>Pseudomonadati</taxon>
        <taxon>Thermodesulfobacteriota</taxon>
        <taxon>Desulfobacteria</taxon>
        <taxon>Desulfobacterales</taxon>
        <taxon>Desulfosarcinaceae</taxon>
        <taxon>Desulfosarcina</taxon>
    </lineage>
</organism>
<dbReference type="Proteomes" id="UP000427906">
    <property type="component" value="Chromosome"/>
</dbReference>
<gene>
    <name evidence="1" type="ORF">DSCA_42400</name>
</gene>
<accession>A0A5K7YPP2</accession>
<name>A0A5K7YPP2_9BACT</name>
<dbReference type="KEGG" id="dalk:DSCA_42400"/>
<dbReference type="OrthoDB" id="7031057at2"/>
<reference evidence="1 2" key="1">
    <citation type="submission" date="2019-11" db="EMBL/GenBank/DDBJ databases">
        <title>Comparative genomics of hydrocarbon-degrading Desulfosarcina strains.</title>
        <authorList>
            <person name="Watanabe M."/>
            <person name="Kojima H."/>
            <person name="Fukui M."/>
        </authorList>
    </citation>
    <scope>NUCLEOTIDE SEQUENCE [LARGE SCALE GENOMIC DNA]</scope>
    <source>
        <strain evidence="1 2">PL12</strain>
    </source>
</reference>
<protein>
    <submittedName>
        <fullName evidence="1">Uncharacterized protein</fullName>
    </submittedName>
</protein>
<evidence type="ECO:0000313" key="2">
    <source>
        <dbReference type="Proteomes" id="UP000427906"/>
    </source>
</evidence>
<proteinExistence type="predicted"/>
<sequence length="114" mass="12507">MATINGVDFGNVIDEAVAAAKAVVTDNWDEVQEIVKNIGQSLTNDLVFIAKKKASGEYNEDDAKVFLDDQKMLARIRLRSVAIVTLQIAERIWNAIASVFATAINRAFGWALLP</sequence>
<keyword evidence="2" id="KW-1185">Reference proteome</keyword>
<dbReference type="EMBL" id="AP021874">
    <property type="protein sequence ID" value="BBO70310.1"/>
    <property type="molecule type" value="Genomic_DNA"/>
</dbReference>